<accession>A0ABD1DGC4</accession>
<keyword evidence="3" id="KW-1185">Reference proteome</keyword>
<feature type="transmembrane region" description="Helical" evidence="1">
    <location>
        <begin position="68"/>
        <end position="90"/>
    </location>
</feature>
<comment type="caution">
    <text evidence="2">The sequence shown here is derived from an EMBL/GenBank/DDBJ whole genome shotgun (WGS) entry which is preliminary data.</text>
</comment>
<reference evidence="2 3" key="1">
    <citation type="submission" date="2024-05" db="EMBL/GenBank/DDBJ databases">
        <title>Culex pipiens pipiens assembly and annotation.</title>
        <authorList>
            <person name="Alout H."/>
            <person name="Durand T."/>
        </authorList>
    </citation>
    <scope>NUCLEOTIDE SEQUENCE [LARGE SCALE GENOMIC DNA]</scope>
    <source>
        <strain evidence="2">HA-2024</strain>
        <tissue evidence="2">Whole body</tissue>
    </source>
</reference>
<dbReference type="Proteomes" id="UP001562425">
    <property type="component" value="Unassembled WGS sequence"/>
</dbReference>
<keyword evidence="1" id="KW-1133">Transmembrane helix</keyword>
<feature type="transmembrane region" description="Helical" evidence="1">
    <location>
        <begin position="43"/>
        <end position="62"/>
    </location>
</feature>
<evidence type="ECO:0000313" key="2">
    <source>
        <dbReference type="EMBL" id="KAL1398479.1"/>
    </source>
</evidence>
<keyword evidence="1" id="KW-0472">Membrane</keyword>
<gene>
    <name evidence="2" type="ORF">pipiens_008934</name>
</gene>
<protein>
    <recommendedName>
        <fullName evidence="4">Odorant receptor</fullName>
    </recommendedName>
</protein>
<name>A0ABD1DGC4_CULPP</name>
<dbReference type="EMBL" id="JBEHCU010005880">
    <property type="protein sequence ID" value="KAL1398479.1"/>
    <property type="molecule type" value="Genomic_DNA"/>
</dbReference>
<evidence type="ECO:0000256" key="1">
    <source>
        <dbReference type="SAM" id="Phobius"/>
    </source>
</evidence>
<feature type="transmembrane region" description="Helical" evidence="1">
    <location>
        <begin position="129"/>
        <end position="147"/>
    </location>
</feature>
<sequence length="358" mass="41423">MDRFRKALSQCRHLKTSFFLILAGFHFTPQNRWQSVVWTLYRCLPYSYLYIALISLFSALIFRENSITIIRTTVIVVMMADCFVKHRLLLRYGDEIRKLRNYLESPTFGSGETTFDESVRKRFRRSARVLIIGISSIITVQQILAWVPNEQLSEAFYIHPWVGSIWGENVALAIRIWYISIFSAVWLFKLYGCTVTSIVLMMGLEAEQKVLAHNFKRIQDCLEDLRQSYWDSELARKQYWDRVRDVASGVGEPTTAAYEVIVLAYGKEVYSMCFMVDSMKNAFDSIAGPMLYWCVRFPYSEDHHGTYVEMRTTLQIIAACSRNIVSFGCAGISDISVAVFADMLNICYSVFTFLRDTT</sequence>
<evidence type="ECO:0000313" key="3">
    <source>
        <dbReference type="Proteomes" id="UP001562425"/>
    </source>
</evidence>
<proteinExistence type="predicted"/>
<evidence type="ECO:0008006" key="4">
    <source>
        <dbReference type="Google" id="ProtNLM"/>
    </source>
</evidence>
<feature type="transmembrane region" description="Helical" evidence="1">
    <location>
        <begin position="176"/>
        <end position="200"/>
    </location>
</feature>
<keyword evidence="1" id="KW-0812">Transmembrane</keyword>
<dbReference type="AlphaFoldDB" id="A0ABD1DGC4"/>
<organism evidence="2 3">
    <name type="scientific">Culex pipiens pipiens</name>
    <name type="common">Northern house mosquito</name>
    <dbReference type="NCBI Taxonomy" id="38569"/>
    <lineage>
        <taxon>Eukaryota</taxon>
        <taxon>Metazoa</taxon>
        <taxon>Ecdysozoa</taxon>
        <taxon>Arthropoda</taxon>
        <taxon>Hexapoda</taxon>
        <taxon>Insecta</taxon>
        <taxon>Pterygota</taxon>
        <taxon>Neoptera</taxon>
        <taxon>Endopterygota</taxon>
        <taxon>Diptera</taxon>
        <taxon>Nematocera</taxon>
        <taxon>Culicoidea</taxon>
        <taxon>Culicidae</taxon>
        <taxon>Culicinae</taxon>
        <taxon>Culicini</taxon>
        <taxon>Culex</taxon>
        <taxon>Culex</taxon>
    </lineage>
</organism>